<accession>A0A0G2ABR4</accession>
<protein>
    <submittedName>
        <fullName evidence="1">Uncharacterized protein</fullName>
    </submittedName>
</protein>
<proteinExistence type="predicted"/>
<evidence type="ECO:0000313" key="1">
    <source>
        <dbReference type="EMBL" id="KKW29839.1"/>
    </source>
</evidence>
<gene>
    <name evidence="1" type="ORF">UY72_C0031G0001</name>
</gene>
<organism evidence="1 2">
    <name type="scientific">Candidatus Uhrbacteria bacterium GW2011_GWD2_52_7</name>
    <dbReference type="NCBI Taxonomy" id="1618989"/>
    <lineage>
        <taxon>Bacteria</taxon>
        <taxon>Candidatus Uhriibacteriota</taxon>
    </lineage>
</organism>
<comment type="caution">
    <text evidence="1">The sequence shown here is derived from an EMBL/GenBank/DDBJ whole genome shotgun (WGS) entry which is preliminary data.</text>
</comment>
<name>A0A0G2ABR4_9BACT</name>
<reference evidence="1 2" key="1">
    <citation type="journal article" date="2015" name="Nature">
        <title>rRNA introns, odd ribosomes, and small enigmatic genomes across a large radiation of phyla.</title>
        <authorList>
            <person name="Brown C.T."/>
            <person name="Hug L.A."/>
            <person name="Thomas B.C."/>
            <person name="Sharon I."/>
            <person name="Castelle C.J."/>
            <person name="Singh A."/>
            <person name="Wilkins M.J."/>
            <person name="Williams K.H."/>
            <person name="Banfield J.F."/>
        </authorList>
    </citation>
    <scope>NUCLEOTIDE SEQUENCE [LARGE SCALE GENOMIC DNA]</scope>
</reference>
<evidence type="ECO:0000313" key="2">
    <source>
        <dbReference type="Proteomes" id="UP000034846"/>
    </source>
</evidence>
<feature type="non-terminal residue" evidence="1">
    <location>
        <position position="1"/>
    </location>
</feature>
<sequence length="134" mass="15317">DMVSTGIGVRTKNEDDYVLRRHNGEVQAFLKRRHALPAERCSVTVSTIEIYCDEWTEYNEEPFPADEFNGVTHVITGVSISGGPMSLRRAPTPRDLVRQLADKIGKRENVELTNSLNRAWESNRFWSEFCEVSD</sequence>
<dbReference type="AlphaFoldDB" id="A0A0G2ABR4"/>
<dbReference type="Proteomes" id="UP000034846">
    <property type="component" value="Unassembled WGS sequence"/>
</dbReference>
<dbReference type="EMBL" id="LCRD01000031">
    <property type="protein sequence ID" value="KKW29839.1"/>
    <property type="molecule type" value="Genomic_DNA"/>
</dbReference>